<keyword evidence="3" id="KW-0238">DNA-binding</keyword>
<accession>A0A1G9ATD9</accession>
<dbReference type="InterPro" id="IPR038722">
    <property type="entry name" value="Ner_HTH_dom"/>
</dbReference>
<dbReference type="InterPro" id="IPR010982">
    <property type="entry name" value="Lambda_DNA-bd_dom_sf"/>
</dbReference>
<evidence type="ECO:0000256" key="1">
    <source>
        <dbReference type="ARBA" id="ARBA00006157"/>
    </source>
</evidence>
<organism evidence="6 7">
    <name type="scientific">Billgrantia gudaonensis</name>
    <dbReference type="NCBI Taxonomy" id="376427"/>
    <lineage>
        <taxon>Bacteria</taxon>
        <taxon>Pseudomonadati</taxon>
        <taxon>Pseudomonadota</taxon>
        <taxon>Gammaproteobacteria</taxon>
        <taxon>Oceanospirillales</taxon>
        <taxon>Halomonadaceae</taxon>
        <taxon>Billgrantia</taxon>
    </lineage>
</organism>
<dbReference type="EMBL" id="FNES01000014">
    <property type="protein sequence ID" value="SDK30596.1"/>
    <property type="molecule type" value="Genomic_DNA"/>
</dbReference>
<sequence length="117" mass="13734">MKPDIPINPEQRWEWLKFQLRLRQTSLAQVADELQVTRNAVLNAKYSPYPRMERAIAKRLGLSPVEIWPERWNADGTPVRQRPNRAEKCATLQPRNNYRLQDSDSNAIAHRQMAREA</sequence>
<evidence type="ECO:0000256" key="3">
    <source>
        <dbReference type="ARBA" id="ARBA00023125"/>
    </source>
</evidence>
<dbReference type="Gene3D" id="1.10.260.40">
    <property type="entry name" value="lambda repressor-like DNA-binding domains"/>
    <property type="match status" value="1"/>
</dbReference>
<dbReference type="GO" id="GO:0003677">
    <property type="term" value="F:DNA binding"/>
    <property type="evidence" value="ECO:0007669"/>
    <property type="project" value="UniProtKB-KW"/>
</dbReference>
<evidence type="ECO:0000256" key="2">
    <source>
        <dbReference type="ARBA" id="ARBA00023015"/>
    </source>
</evidence>
<dbReference type="Pfam" id="PF13693">
    <property type="entry name" value="HTH_35"/>
    <property type="match status" value="1"/>
</dbReference>
<feature type="domain" description="Ner winged helix-turn-helix DNA-binding" evidence="5">
    <location>
        <begin position="18"/>
        <end position="82"/>
    </location>
</feature>
<evidence type="ECO:0000313" key="7">
    <source>
        <dbReference type="Proteomes" id="UP000198525"/>
    </source>
</evidence>
<dbReference type="STRING" id="376427.SAMN04487954_11487"/>
<reference evidence="6 7" key="1">
    <citation type="submission" date="2016-10" db="EMBL/GenBank/DDBJ databases">
        <authorList>
            <person name="de Groot N.N."/>
        </authorList>
    </citation>
    <scope>NUCLEOTIDE SEQUENCE [LARGE SCALE GENOMIC DNA]</scope>
    <source>
        <strain evidence="6 7">CGMCC 1.6133</strain>
    </source>
</reference>
<name>A0A1G9ATD9_9GAMM</name>
<proteinExistence type="inferred from homology"/>
<comment type="similarity">
    <text evidence="1">Belongs to the ner transcriptional regulatory family.</text>
</comment>
<keyword evidence="7" id="KW-1185">Reference proteome</keyword>
<dbReference type="AlphaFoldDB" id="A0A1G9ATD9"/>
<evidence type="ECO:0000259" key="5">
    <source>
        <dbReference type="Pfam" id="PF13693"/>
    </source>
</evidence>
<evidence type="ECO:0000256" key="4">
    <source>
        <dbReference type="ARBA" id="ARBA00023163"/>
    </source>
</evidence>
<keyword evidence="4" id="KW-0804">Transcription</keyword>
<keyword evidence="2" id="KW-0805">Transcription regulation</keyword>
<dbReference type="SUPFAM" id="SSF47413">
    <property type="entry name" value="lambda repressor-like DNA-binding domains"/>
    <property type="match status" value="1"/>
</dbReference>
<dbReference type="Proteomes" id="UP000198525">
    <property type="component" value="Unassembled WGS sequence"/>
</dbReference>
<protein>
    <submittedName>
        <fullName evidence="6">Transcriptional regulator, Nlp family</fullName>
    </submittedName>
</protein>
<gene>
    <name evidence="6" type="ORF">SAMN04487954_11487</name>
</gene>
<dbReference type="RefSeq" id="WP_176761538.1">
    <property type="nucleotide sequence ID" value="NZ_FNES01000014.1"/>
</dbReference>
<evidence type="ECO:0000313" key="6">
    <source>
        <dbReference type="EMBL" id="SDK30596.1"/>
    </source>
</evidence>